<feature type="domain" description="CREG-like beta-barrel" evidence="2">
    <location>
        <begin position="7"/>
        <end position="144"/>
    </location>
</feature>
<keyword evidence="4" id="KW-1185">Reference proteome</keyword>
<dbReference type="Pfam" id="PF10615">
    <property type="entry name" value="DUF2470"/>
    <property type="match status" value="1"/>
</dbReference>
<organism evidence="3 4">
    <name type="scientific">Plastoroseomonas hellenica</name>
    <dbReference type="NCBI Taxonomy" id="2687306"/>
    <lineage>
        <taxon>Bacteria</taxon>
        <taxon>Pseudomonadati</taxon>
        <taxon>Pseudomonadota</taxon>
        <taxon>Alphaproteobacteria</taxon>
        <taxon>Acetobacterales</taxon>
        <taxon>Acetobacteraceae</taxon>
        <taxon>Plastoroseomonas</taxon>
    </lineage>
</organism>
<feature type="domain" description="DUF2470" evidence="1">
    <location>
        <begin position="166"/>
        <end position="233"/>
    </location>
</feature>
<dbReference type="Pfam" id="PF13883">
    <property type="entry name" value="CREG_beta-barrel"/>
    <property type="match status" value="1"/>
</dbReference>
<reference evidence="4" key="1">
    <citation type="journal article" date="2021" name="Syst. Appl. Microbiol.">
        <title>Roseomonas hellenica sp. nov., isolated from roots of wild-growing Alkanna tinctoria.</title>
        <authorList>
            <person name="Rat A."/>
            <person name="Naranjo H.D."/>
            <person name="Lebbe L."/>
            <person name="Cnockaert M."/>
            <person name="Krigas N."/>
            <person name="Grigoriadou K."/>
            <person name="Maloupa E."/>
            <person name="Willems A."/>
        </authorList>
    </citation>
    <scope>NUCLEOTIDE SEQUENCE [LARGE SCALE GENOMIC DNA]</scope>
    <source>
        <strain evidence="4">LMG 31523</strain>
    </source>
</reference>
<dbReference type="SUPFAM" id="SSF50475">
    <property type="entry name" value="FMN-binding split barrel"/>
    <property type="match status" value="1"/>
</dbReference>
<dbReference type="Gene3D" id="2.30.110.10">
    <property type="entry name" value="Electron Transport, Fmn-binding Protein, Chain A"/>
    <property type="match status" value="1"/>
</dbReference>
<proteinExistence type="predicted"/>
<evidence type="ECO:0000313" key="3">
    <source>
        <dbReference type="EMBL" id="MBR0664973.1"/>
    </source>
</evidence>
<dbReference type="PANTHER" id="PTHR13343:SF17">
    <property type="entry name" value="CELLULAR REPRESSOR OF E1A-STIMULATED GENES, ISOFORM A"/>
    <property type="match status" value="1"/>
</dbReference>
<sequence>MEEALASAVREARRLLRGAASGVLATTAEGGQPFAALVTPAAAPDLSPLLWLSSLSEHSRHLAADPRCALLVTGLPAGPNPQTAPRVSVTGLAERVPEAEVPALKARWLARHPYAALYADFADFSLWRIRIGAALFVGGFATAQRLRAGQLLPDPEAVAAVAGAEAGAIAHMNADHADACANIARALCGEGEGEWRLTAIDVDGCDLSDGNRASRFCFSEPILDAEGIHRALVRAAREARGVS</sequence>
<dbReference type="InterPro" id="IPR019595">
    <property type="entry name" value="DUF2470"/>
</dbReference>
<evidence type="ECO:0000259" key="1">
    <source>
        <dbReference type="Pfam" id="PF10615"/>
    </source>
</evidence>
<evidence type="ECO:0000313" key="4">
    <source>
        <dbReference type="Proteomes" id="UP001196870"/>
    </source>
</evidence>
<dbReference type="PANTHER" id="PTHR13343">
    <property type="entry name" value="CREG1 PROTEIN"/>
    <property type="match status" value="1"/>
</dbReference>
<comment type="caution">
    <text evidence="3">The sequence shown here is derived from an EMBL/GenBank/DDBJ whole genome shotgun (WGS) entry which is preliminary data.</text>
</comment>
<protein>
    <submittedName>
        <fullName evidence="3">DUF2470 domain-containing protein</fullName>
    </submittedName>
</protein>
<dbReference type="InterPro" id="IPR055343">
    <property type="entry name" value="CREG_beta-barrel"/>
</dbReference>
<dbReference type="Gene3D" id="3.20.180.10">
    <property type="entry name" value="PNP-oxidase-like"/>
    <property type="match status" value="1"/>
</dbReference>
<accession>A0ABS5EXL8</accession>
<dbReference type="Proteomes" id="UP001196870">
    <property type="component" value="Unassembled WGS sequence"/>
</dbReference>
<dbReference type="InterPro" id="IPR012349">
    <property type="entry name" value="Split_barrel_FMN-bd"/>
</dbReference>
<dbReference type="EMBL" id="JAAGBB010000012">
    <property type="protein sequence ID" value="MBR0664973.1"/>
    <property type="molecule type" value="Genomic_DNA"/>
</dbReference>
<evidence type="ECO:0000259" key="2">
    <source>
        <dbReference type="Pfam" id="PF13883"/>
    </source>
</evidence>
<name>A0ABS5EXL8_9PROT</name>
<gene>
    <name evidence="3" type="ORF">GXW71_11470</name>
</gene>
<dbReference type="InterPro" id="IPR037119">
    <property type="entry name" value="Haem_oxidase_HugZ-like_sf"/>
</dbReference>
<dbReference type="RefSeq" id="WP_211852646.1">
    <property type="nucleotide sequence ID" value="NZ_JAAGBB010000012.1"/>
</dbReference>